<keyword evidence="9" id="KW-0238">DNA-binding</keyword>
<dbReference type="PROSITE" id="PS51217">
    <property type="entry name" value="UVRD_HELICASE_CTER"/>
    <property type="match status" value="1"/>
</dbReference>
<keyword evidence="5 15" id="KW-0378">Hydrolase</keyword>
<keyword evidence="19" id="KW-1185">Reference proteome</keyword>
<evidence type="ECO:0000259" key="16">
    <source>
        <dbReference type="PROSITE" id="PS51198"/>
    </source>
</evidence>
<dbReference type="Proteomes" id="UP000321617">
    <property type="component" value="Unassembled WGS sequence"/>
</dbReference>
<keyword evidence="8 15" id="KW-0067">ATP-binding</keyword>
<dbReference type="InterPro" id="IPR038726">
    <property type="entry name" value="PDDEXK_AddAB-type"/>
</dbReference>
<dbReference type="SUPFAM" id="SSF52540">
    <property type="entry name" value="P-loop containing nucleoside triphosphate hydrolases"/>
    <property type="match status" value="1"/>
</dbReference>
<dbReference type="GO" id="GO:0000725">
    <property type="term" value="P:recombinational repair"/>
    <property type="evidence" value="ECO:0007669"/>
    <property type="project" value="TreeGrafter"/>
</dbReference>
<feature type="binding site" evidence="15">
    <location>
        <begin position="46"/>
        <end position="53"/>
    </location>
    <ligand>
        <name>ATP</name>
        <dbReference type="ChEBI" id="CHEBI:30616"/>
    </ligand>
</feature>
<keyword evidence="6 15" id="KW-0347">Helicase</keyword>
<evidence type="ECO:0000256" key="14">
    <source>
        <dbReference type="ARBA" id="ARBA00048988"/>
    </source>
</evidence>
<proteinExistence type="inferred from homology"/>
<dbReference type="InterPro" id="IPR014016">
    <property type="entry name" value="UvrD-like_ATP-bd"/>
</dbReference>
<evidence type="ECO:0000256" key="4">
    <source>
        <dbReference type="ARBA" id="ARBA00022763"/>
    </source>
</evidence>
<dbReference type="Gene3D" id="3.40.50.300">
    <property type="entry name" value="P-loop containing nucleotide triphosphate hydrolases"/>
    <property type="match status" value="2"/>
</dbReference>
<dbReference type="InterPro" id="IPR014017">
    <property type="entry name" value="DNA_helicase_UvrD-like_C"/>
</dbReference>
<gene>
    <name evidence="18" type="ORF">LX16_3665</name>
</gene>
<dbReference type="GO" id="GO:0004527">
    <property type="term" value="F:exonuclease activity"/>
    <property type="evidence" value="ECO:0007669"/>
    <property type="project" value="UniProtKB-KW"/>
</dbReference>
<feature type="domain" description="UvrD-like helicase ATP-binding" evidence="16">
    <location>
        <begin position="25"/>
        <end position="320"/>
    </location>
</feature>
<dbReference type="InterPro" id="IPR000212">
    <property type="entry name" value="DNA_helicase_UvrD/REP"/>
</dbReference>
<dbReference type="GO" id="GO:0033202">
    <property type="term" value="C:DNA helicase complex"/>
    <property type="evidence" value="ECO:0007669"/>
    <property type="project" value="TreeGrafter"/>
</dbReference>
<evidence type="ECO:0000259" key="17">
    <source>
        <dbReference type="PROSITE" id="PS51217"/>
    </source>
</evidence>
<dbReference type="PANTHER" id="PTHR11070:SF59">
    <property type="entry name" value="DNA 3'-5' HELICASE"/>
    <property type="match status" value="1"/>
</dbReference>
<name>A0A562V503_9ACTN</name>
<evidence type="ECO:0000256" key="3">
    <source>
        <dbReference type="ARBA" id="ARBA00022741"/>
    </source>
</evidence>
<dbReference type="Gene3D" id="1.10.10.160">
    <property type="match status" value="1"/>
</dbReference>
<dbReference type="PROSITE" id="PS51198">
    <property type="entry name" value="UVRD_HELICASE_ATP_BIND"/>
    <property type="match status" value="1"/>
</dbReference>
<keyword evidence="2" id="KW-0540">Nuclease</keyword>
<dbReference type="Pfam" id="PF00580">
    <property type="entry name" value="UvrD-helicase"/>
    <property type="match status" value="1"/>
</dbReference>
<dbReference type="Pfam" id="PF12705">
    <property type="entry name" value="PDDEXK_1"/>
    <property type="match status" value="1"/>
</dbReference>
<accession>A0A562V503</accession>
<evidence type="ECO:0000256" key="5">
    <source>
        <dbReference type="ARBA" id="ARBA00022801"/>
    </source>
</evidence>
<evidence type="ECO:0000256" key="7">
    <source>
        <dbReference type="ARBA" id="ARBA00022839"/>
    </source>
</evidence>
<protein>
    <recommendedName>
        <fullName evidence="13">DNA 3'-5' helicase</fullName>
        <ecNumber evidence="13">5.6.2.4</ecNumber>
    </recommendedName>
</protein>
<dbReference type="InterPro" id="IPR011604">
    <property type="entry name" value="PDDEXK-like_dom_sf"/>
</dbReference>
<dbReference type="GO" id="GO:0005829">
    <property type="term" value="C:cytosol"/>
    <property type="evidence" value="ECO:0007669"/>
    <property type="project" value="TreeGrafter"/>
</dbReference>
<evidence type="ECO:0000256" key="12">
    <source>
        <dbReference type="ARBA" id="ARBA00034617"/>
    </source>
</evidence>
<keyword evidence="7" id="KW-0269">Exonuclease</keyword>
<comment type="caution">
    <text evidence="18">The sequence shown here is derived from an EMBL/GenBank/DDBJ whole genome shotgun (WGS) entry which is preliminary data.</text>
</comment>
<dbReference type="InterPro" id="IPR013986">
    <property type="entry name" value="DExx_box_DNA_helicase_dom_sf"/>
</dbReference>
<keyword evidence="4" id="KW-0227">DNA damage</keyword>
<dbReference type="Gene3D" id="3.90.320.10">
    <property type="match status" value="1"/>
</dbReference>
<dbReference type="EMBL" id="VLLL01000006">
    <property type="protein sequence ID" value="TWJ12898.1"/>
    <property type="molecule type" value="Genomic_DNA"/>
</dbReference>
<evidence type="ECO:0000256" key="9">
    <source>
        <dbReference type="ARBA" id="ARBA00023125"/>
    </source>
</evidence>
<dbReference type="Pfam" id="PF13361">
    <property type="entry name" value="UvrD_C"/>
    <property type="match status" value="1"/>
</dbReference>
<dbReference type="GO" id="GO:0005524">
    <property type="term" value="F:ATP binding"/>
    <property type="evidence" value="ECO:0007669"/>
    <property type="project" value="UniProtKB-UniRule"/>
</dbReference>
<reference evidence="18 19" key="1">
    <citation type="journal article" date="2013" name="Stand. Genomic Sci.">
        <title>Genomic Encyclopedia of Type Strains, Phase I: The one thousand microbial genomes (KMG-I) project.</title>
        <authorList>
            <person name="Kyrpides N.C."/>
            <person name="Woyke T."/>
            <person name="Eisen J.A."/>
            <person name="Garrity G."/>
            <person name="Lilburn T.G."/>
            <person name="Beck B.J."/>
            <person name="Whitman W.B."/>
            <person name="Hugenholtz P."/>
            <person name="Klenk H.P."/>
        </authorList>
    </citation>
    <scope>NUCLEOTIDE SEQUENCE [LARGE SCALE GENOMIC DNA]</scope>
    <source>
        <strain evidence="18 19">DSM 45044</strain>
    </source>
</reference>
<comment type="catalytic activity">
    <reaction evidence="12">
        <text>Couples ATP hydrolysis with the unwinding of duplex DNA by translocating in the 3'-5' direction.</text>
        <dbReference type="EC" id="5.6.2.4"/>
    </reaction>
</comment>
<evidence type="ECO:0000256" key="10">
    <source>
        <dbReference type="ARBA" id="ARBA00023204"/>
    </source>
</evidence>
<evidence type="ECO:0000256" key="13">
    <source>
        <dbReference type="ARBA" id="ARBA00034808"/>
    </source>
</evidence>
<evidence type="ECO:0000256" key="8">
    <source>
        <dbReference type="ARBA" id="ARBA00022840"/>
    </source>
</evidence>
<dbReference type="AlphaFoldDB" id="A0A562V503"/>
<dbReference type="EC" id="5.6.2.4" evidence="13"/>
<evidence type="ECO:0000256" key="2">
    <source>
        <dbReference type="ARBA" id="ARBA00022722"/>
    </source>
</evidence>
<evidence type="ECO:0000256" key="6">
    <source>
        <dbReference type="ARBA" id="ARBA00022806"/>
    </source>
</evidence>
<sequence length="1042" mass="111057">MTRVTSPGYRFVAPPAYATAGGAPRRLDPGQARVVAHRFGPLLVHGGPGTGKTTTLVESVAARVDEGVPPQDILVLGFGRRGSARLRHRIAARLGRTGAEVAVHSFPAFAFALLRLAAARRGAPPPRLLKGPEQDVVIRELLAADDVAWPDSVTPALATRAFVEQLHDVLQRATERGISAPRLAELGRVHDRPEWVAAADFLTRYVDVLALSSLTGAASYDAAEIIRAAAHELASDPGLIRPPAYVYVDELQEIVPAQSELLRLVAGGGANLVAFGDADSAVFGFRGGDPTVMRDFPTVFPTAAGDPAPEVDLAVCHRSASAPHSAAASVAARLRGSARHRGHLPPPEVGAGDVTVTVLPSGGRQAGYIADVLRRTHLRDGVPWSRMAVLVKSATEHLPQISRALRQAGVPVKRAADDTPLSAQPMVAQLLTVIRCGLNPKLLDEPTAVALLHSPYGGADALRERRLRQELRRRAVRSDVFRHSGELLVEALREPDVLDEFDDADWVAPARRIARLLTVAATATGSVENVLWEVWRAAGVSDRLAALAVSGDSRAEAADSDLDAMMTLFDWAAEFTDRLPGAGPEVFCAHVMEQVIPADSLARHARRGEAVRLTTVHQAKGGEWDVVVVAGVQEGRWPNLRPRGSLMGAEQLVDAAAGNPPEQMNVMAALLEEERRLFHVAVSRARDRLVVTAVSDDDESQPSRFVSELGVTPVEVTALPRALTLPALVAELRTAACGPEGAGRDAAIAQLRRLAEAGVPGADPADWWGLRPLSDERELHLPGERVKVSPSTIERFDQCGLRWILERHGGNEPAGLPQKIGDLVHAAAEAAAGTADPQGAMREFVDRRIGLLPFAAPWKARQDMERVRGMVDKLGGWLADNPRTLVAAEARFTVSLPDIAPGVSAELSGVVDRVERDMDGRLHIVDIKTGTTPITQKEAAVNPQLAAYQLAVEAGAFSEWSDVREPGGASLVYTGTKGASVSVREQPALPDAADPGWARDKVTDVAGRMAGATFLAVHSRRCDTCAVKQCCPISGKGGSVTE</sequence>
<dbReference type="PANTHER" id="PTHR11070">
    <property type="entry name" value="UVRD / RECB / PCRA DNA HELICASE FAMILY MEMBER"/>
    <property type="match status" value="1"/>
</dbReference>
<dbReference type="InterPro" id="IPR027417">
    <property type="entry name" value="P-loop_NTPase"/>
</dbReference>
<evidence type="ECO:0000256" key="15">
    <source>
        <dbReference type="PROSITE-ProRule" id="PRU00560"/>
    </source>
</evidence>
<keyword evidence="11" id="KW-0413">Isomerase</keyword>
<comment type="similarity">
    <text evidence="1">Belongs to the helicase family. UvrD subfamily.</text>
</comment>
<evidence type="ECO:0000313" key="19">
    <source>
        <dbReference type="Proteomes" id="UP000321617"/>
    </source>
</evidence>
<keyword evidence="3 15" id="KW-0547">Nucleotide-binding</keyword>
<comment type="catalytic activity">
    <reaction evidence="14">
        <text>ATP + H2O = ADP + phosphate + H(+)</text>
        <dbReference type="Rhea" id="RHEA:13065"/>
        <dbReference type="ChEBI" id="CHEBI:15377"/>
        <dbReference type="ChEBI" id="CHEBI:15378"/>
        <dbReference type="ChEBI" id="CHEBI:30616"/>
        <dbReference type="ChEBI" id="CHEBI:43474"/>
        <dbReference type="ChEBI" id="CHEBI:456216"/>
        <dbReference type="EC" id="5.6.2.4"/>
    </reaction>
</comment>
<evidence type="ECO:0000256" key="1">
    <source>
        <dbReference type="ARBA" id="ARBA00009922"/>
    </source>
</evidence>
<organism evidence="18 19">
    <name type="scientific">Stackebrandtia albiflava</name>
    <dbReference type="NCBI Taxonomy" id="406432"/>
    <lineage>
        <taxon>Bacteria</taxon>
        <taxon>Bacillati</taxon>
        <taxon>Actinomycetota</taxon>
        <taxon>Actinomycetes</taxon>
        <taxon>Glycomycetales</taxon>
        <taxon>Glycomycetaceae</taxon>
        <taxon>Stackebrandtia</taxon>
    </lineage>
</organism>
<feature type="domain" description="UvrD-like helicase C-terminal" evidence="17">
    <location>
        <begin position="323"/>
        <end position="621"/>
    </location>
</feature>
<dbReference type="Gene3D" id="1.10.486.10">
    <property type="entry name" value="PCRA, domain 4"/>
    <property type="match status" value="1"/>
</dbReference>
<dbReference type="GO" id="GO:0043138">
    <property type="term" value="F:3'-5' DNA helicase activity"/>
    <property type="evidence" value="ECO:0007669"/>
    <property type="project" value="UniProtKB-EC"/>
</dbReference>
<evidence type="ECO:0000256" key="11">
    <source>
        <dbReference type="ARBA" id="ARBA00023235"/>
    </source>
</evidence>
<keyword evidence="10" id="KW-0234">DNA repair</keyword>
<evidence type="ECO:0000313" key="18">
    <source>
        <dbReference type="EMBL" id="TWJ12898.1"/>
    </source>
</evidence>
<dbReference type="OrthoDB" id="5240387at2"/>
<dbReference type="GO" id="GO:0003677">
    <property type="term" value="F:DNA binding"/>
    <property type="evidence" value="ECO:0007669"/>
    <property type="project" value="UniProtKB-KW"/>
</dbReference>